<organism evidence="1 2">
    <name type="scientific">Elysia crispata</name>
    <name type="common">lettuce slug</name>
    <dbReference type="NCBI Taxonomy" id="231223"/>
    <lineage>
        <taxon>Eukaryota</taxon>
        <taxon>Metazoa</taxon>
        <taxon>Spiralia</taxon>
        <taxon>Lophotrochozoa</taxon>
        <taxon>Mollusca</taxon>
        <taxon>Gastropoda</taxon>
        <taxon>Heterobranchia</taxon>
        <taxon>Euthyneura</taxon>
        <taxon>Panpulmonata</taxon>
        <taxon>Sacoglossa</taxon>
        <taxon>Placobranchoidea</taxon>
        <taxon>Plakobranchidae</taxon>
        <taxon>Elysia</taxon>
    </lineage>
</organism>
<proteinExistence type="predicted"/>
<accession>A0AAE0YLH9</accession>
<keyword evidence="2" id="KW-1185">Reference proteome</keyword>
<name>A0AAE0YLH9_9GAST</name>
<reference evidence="1" key="1">
    <citation type="journal article" date="2023" name="G3 (Bethesda)">
        <title>A reference genome for the long-term kleptoplast-retaining sea slug Elysia crispata morphotype clarki.</title>
        <authorList>
            <person name="Eastman K.E."/>
            <person name="Pendleton A.L."/>
            <person name="Shaikh M.A."/>
            <person name="Suttiyut T."/>
            <person name="Ogas R."/>
            <person name="Tomko P."/>
            <person name="Gavelis G."/>
            <person name="Widhalm J.R."/>
            <person name="Wisecaver J.H."/>
        </authorList>
    </citation>
    <scope>NUCLEOTIDE SEQUENCE</scope>
    <source>
        <strain evidence="1">ECLA1</strain>
    </source>
</reference>
<comment type="caution">
    <text evidence="1">The sequence shown here is derived from an EMBL/GenBank/DDBJ whole genome shotgun (WGS) entry which is preliminary data.</text>
</comment>
<dbReference type="EMBL" id="JAWDGP010005910">
    <property type="protein sequence ID" value="KAK3750072.1"/>
    <property type="molecule type" value="Genomic_DNA"/>
</dbReference>
<evidence type="ECO:0000313" key="1">
    <source>
        <dbReference type="EMBL" id="KAK3750072.1"/>
    </source>
</evidence>
<protein>
    <submittedName>
        <fullName evidence="1">Uncharacterized protein</fullName>
    </submittedName>
</protein>
<gene>
    <name evidence="1" type="ORF">RRG08_018369</name>
</gene>
<evidence type="ECO:0000313" key="2">
    <source>
        <dbReference type="Proteomes" id="UP001283361"/>
    </source>
</evidence>
<dbReference type="Proteomes" id="UP001283361">
    <property type="component" value="Unassembled WGS sequence"/>
</dbReference>
<dbReference type="AlphaFoldDB" id="A0AAE0YLH9"/>
<sequence>MQQITAHNVLSRLCHVVYGIRYSQSLCSIFFGTLEVCRVPHAVYRLRRVRLSVVSWDRKSVPVPFMGTNSHRALWKGFLSIHLLLLSKEG</sequence>